<comment type="caution">
    <text evidence="1">The sequence shown here is derived from an EMBL/GenBank/DDBJ whole genome shotgun (WGS) entry which is preliminary data.</text>
</comment>
<dbReference type="EMBL" id="CAXAMM010000781">
    <property type="protein sequence ID" value="CAK8988906.1"/>
    <property type="molecule type" value="Genomic_DNA"/>
</dbReference>
<proteinExistence type="predicted"/>
<evidence type="ECO:0000313" key="2">
    <source>
        <dbReference type="Proteomes" id="UP001642464"/>
    </source>
</evidence>
<accession>A0ABP0HFB1</accession>
<name>A0ABP0HFB1_9DINO</name>
<organism evidence="1 2">
    <name type="scientific">Durusdinium trenchii</name>
    <dbReference type="NCBI Taxonomy" id="1381693"/>
    <lineage>
        <taxon>Eukaryota</taxon>
        <taxon>Sar</taxon>
        <taxon>Alveolata</taxon>
        <taxon>Dinophyceae</taxon>
        <taxon>Suessiales</taxon>
        <taxon>Symbiodiniaceae</taxon>
        <taxon>Durusdinium</taxon>
    </lineage>
</organism>
<protein>
    <submittedName>
        <fullName evidence="1">Uncharacterized protein</fullName>
    </submittedName>
</protein>
<reference evidence="1 2" key="1">
    <citation type="submission" date="2024-02" db="EMBL/GenBank/DDBJ databases">
        <authorList>
            <person name="Chen Y."/>
            <person name="Shah S."/>
            <person name="Dougan E. K."/>
            <person name="Thang M."/>
            <person name="Chan C."/>
        </authorList>
    </citation>
    <scope>NUCLEOTIDE SEQUENCE [LARGE SCALE GENOMIC DNA]</scope>
</reference>
<keyword evidence="2" id="KW-1185">Reference proteome</keyword>
<gene>
    <name evidence="1" type="ORF">SCF082_LOCUS1583</name>
</gene>
<dbReference type="Proteomes" id="UP001642464">
    <property type="component" value="Unassembled WGS sequence"/>
</dbReference>
<feature type="non-terminal residue" evidence="1">
    <location>
        <position position="62"/>
    </location>
</feature>
<feature type="non-terminal residue" evidence="1">
    <location>
        <position position="1"/>
    </location>
</feature>
<sequence length="62" mass="7443">RLACALLPQVMRRRQHEDGWEWRAEPLDLGDEGERRRRLETLETPLRELRDSLCSTFLPCKH</sequence>
<evidence type="ECO:0000313" key="1">
    <source>
        <dbReference type="EMBL" id="CAK8988906.1"/>
    </source>
</evidence>